<dbReference type="OrthoDB" id="3636008at2"/>
<dbReference type="EMBL" id="VFQC01000002">
    <property type="protein sequence ID" value="TQN28440.1"/>
    <property type="molecule type" value="Genomic_DNA"/>
</dbReference>
<keyword evidence="4" id="KW-0804">Transcription</keyword>
<dbReference type="Pfam" id="PF00126">
    <property type="entry name" value="HTH_1"/>
    <property type="match status" value="1"/>
</dbReference>
<dbReference type="InterPro" id="IPR036388">
    <property type="entry name" value="WH-like_DNA-bd_sf"/>
</dbReference>
<reference evidence="6 7" key="1">
    <citation type="submission" date="2019-06" db="EMBL/GenBank/DDBJ databases">
        <title>Sequencing the genomes of 1000 actinobacteria strains.</title>
        <authorList>
            <person name="Klenk H.-P."/>
        </authorList>
    </citation>
    <scope>NUCLEOTIDE SEQUENCE [LARGE SCALE GENOMIC DNA]</scope>
    <source>
        <strain evidence="6 7">DSM 45015</strain>
    </source>
</reference>
<evidence type="ECO:0000256" key="2">
    <source>
        <dbReference type="ARBA" id="ARBA00023015"/>
    </source>
</evidence>
<dbReference type="Proteomes" id="UP000317422">
    <property type="component" value="Unassembled WGS sequence"/>
</dbReference>
<keyword evidence="2" id="KW-0805">Transcription regulation</keyword>
<dbReference type="RefSeq" id="WP_141925493.1">
    <property type="nucleotide sequence ID" value="NZ_VFQC01000002.1"/>
</dbReference>
<organism evidence="6 7">
    <name type="scientific">Haloactinospora alba</name>
    <dbReference type="NCBI Taxonomy" id="405555"/>
    <lineage>
        <taxon>Bacteria</taxon>
        <taxon>Bacillati</taxon>
        <taxon>Actinomycetota</taxon>
        <taxon>Actinomycetes</taxon>
        <taxon>Streptosporangiales</taxon>
        <taxon>Nocardiopsidaceae</taxon>
        <taxon>Haloactinospora</taxon>
    </lineage>
</organism>
<dbReference type="GO" id="GO:0000976">
    <property type="term" value="F:transcription cis-regulatory region binding"/>
    <property type="evidence" value="ECO:0007669"/>
    <property type="project" value="TreeGrafter"/>
</dbReference>
<dbReference type="AlphaFoldDB" id="A0A543N9F3"/>
<evidence type="ECO:0000259" key="5">
    <source>
        <dbReference type="PROSITE" id="PS50931"/>
    </source>
</evidence>
<dbReference type="InterPro" id="IPR036390">
    <property type="entry name" value="WH_DNA-bd_sf"/>
</dbReference>
<dbReference type="PANTHER" id="PTHR30126">
    <property type="entry name" value="HTH-TYPE TRANSCRIPTIONAL REGULATOR"/>
    <property type="match status" value="1"/>
</dbReference>
<evidence type="ECO:0000256" key="3">
    <source>
        <dbReference type="ARBA" id="ARBA00023125"/>
    </source>
</evidence>
<comment type="similarity">
    <text evidence="1">Belongs to the LysR transcriptional regulatory family.</text>
</comment>
<dbReference type="InterPro" id="IPR000847">
    <property type="entry name" value="LysR_HTH_N"/>
</dbReference>
<proteinExistence type="inferred from homology"/>
<dbReference type="GO" id="GO:0003700">
    <property type="term" value="F:DNA-binding transcription factor activity"/>
    <property type="evidence" value="ECO:0007669"/>
    <property type="project" value="InterPro"/>
</dbReference>
<comment type="caution">
    <text evidence="6">The sequence shown here is derived from an EMBL/GenBank/DDBJ whole genome shotgun (WGS) entry which is preliminary data.</text>
</comment>
<gene>
    <name evidence="6" type="ORF">FHX37_3785</name>
</gene>
<name>A0A543N9F3_9ACTN</name>
<keyword evidence="7" id="KW-1185">Reference proteome</keyword>
<keyword evidence="3 6" id="KW-0238">DNA-binding</keyword>
<evidence type="ECO:0000313" key="7">
    <source>
        <dbReference type="Proteomes" id="UP000317422"/>
    </source>
</evidence>
<accession>A0A543N9F3</accession>
<dbReference type="PROSITE" id="PS50931">
    <property type="entry name" value="HTH_LYSR"/>
    <property type="match status" value="1"/>
</dbReference>
<dbReference type="Gene3D" id="1.10.10.10">
    <property type="entry name" value="Winged helix-like DNA-binding domain superfamily/Winged helix DNA-binding domain"/>
    <property type="match status" value="1"/>
</dbReference>
<protein>
    <submittedName>
        <fullName evidence="6">DNA-binding transcriptional LysR family regulator</fullName>
    </submittedName>
</protein>
<evidence type="ECO:0000256" key="1">
    <source>
        <dbReference type="ARBA" id="ARBA00009437"/>
    </source>
</evidence>
<dbReference type="SUPFAM" id="SSF46785">
    <property type="entry name" value="Winged helix' DNA-binding domain"/>
    <property type="match status" value="1"/>
</dbReference>
<evidence type="ECO:0000313" key="6">
    <source>
        <dbReference type="EMBL" id="TQN28440.1"/>
    </source>
</evidence>
<sequence>MDLVGACQAFVHVSERGSFTLGAAAARVPQPVASRRIAALERHWGARLFDRSTRRATLTPFGREMLPSARRLVRLAETVELDAQRARLTPLRLAVPEVCSTLRLARLDAEARREGIHLDLRTAPPNERAELVRSADVGAALVAVPTDEAAWRVPLGVAGAAPSARVVYLESLRRGRAEAAASPRRVWLQPEDDVPHVRDRLTGLRDAVGLSPVQVSAAATLPAAMAEVLESDDLLLASPGQAEELGLDWSPLGELDLERGYDVATNGGEDPQRLRTGLRRGVARCLGASEEGEPA</sequence>
<dbReference type="PANTHER" id="PTHR30126:SF40">
    <property type="entry name" value="HTH-TYPE TRANSCRIPTIONAL REGULATOR GLTR"/>
    <property type="match status" value="1"/>
</dbReference>
<feature type="domain" description="HTH lysR-type" evidence="5">
    <location>
        <begin position="1"/>
        <end position="59"/>
    </location>
</feature>
<evidence type="ECO:0000256" key="4">
    <source>
        <dbReference type="ARBA" id="ARBA00023163"/>
    </source>
</evidence>